<dbReference type="Proteomes" id="UP000683000">
    <property type="component" value="Unassembled WGS sequence"/>
</dbReference>
<comment type="caution">
    <text evidence="2">The sequence shown here is derived from an EMBL/GenBank/DDBJ whole genome shotgun (WGS) entry which is preliminary data.</text>
</comment>
<gene>
    <name evidence="2" type="ORF">JVT61DRAFT_12785</name>
</gene>
<evidence type="ECO:0000313" key="2">
    <source>
        <dbReference type="EMBL" id="KAG6378524.1"/>
    </source>
</evidence>
<feature type="compositionally biased region" description="Pro residues" evidence="1">
    <location>
        <begin position="19"/>
        <end position="35"/>
    </location>
</feature>
<sequence length="70" mass="7353">MGKKGKQKVPTQAGVPVSALPPPPPSPPPPPPVSSPPSAHHIQYPSTTMDAIEEQEEFGGHLCDFLSSSR</sequence>
<protein>
    <submittedName>
        <fullName evidence="2">Uncharacterized protein</fullName>
    </submittedName>
</protein>
<organism evidence="2 3">
    <name type="scientific">Boletus reticuloceps</name>
    <dbReference type="NCBI Taxonomy" id="495285"/>
    <lineage>
        <taxon>Eukaryota</taxon>
        <taxon>Fungi</taxon>
        <taxon>Dikarya</taxon>
        <taxon>Basidiomycota</taxon>
        <taxon>Agaricomycotina</taxon>
        <taxon>Agaricomycetes</taxon>
        <taxon>Agaricomycetidae</taxon>
        <taxon>Boletales</taxon>
        <taxon>Boletineae</taxon>
        <taxon>Boletaceae</taxon>
        <taxon>Boletoideae</taxon>
        <taxon>Boletus</taxon>
    </lineage>
</organism>
<evidence type="ECO:0000313" key="3">
    <source>
        <dbReference type="Proteomes" id="UP000683000"/>
    </source>
</evidence>
<accession>A0A8I2YUY2</accession>
<dbReference type="EMBL" id="JAGFBS010000006">
    <property type="protein sequence ID" value="KAG6378524.1"/>
    <property type="molecule type" value="Genomic_DNA"/>
</dbReference>
<name>A0A8I2YUY2_9AGAM</name>
<reference evidence="2" key="1">
    <citation type="submission" date="2021-03" db="EMBL/GenBank/DDBJ databases">
        <title>Evolutionary innovations through gain and loss of genes in the ectomycorrhizal Boletales.</title>
        <authorList>
            <person name="Wu G."/>
            <person name="Miyauchi S."/>
            <person name="Morin E."/>
            <person name="Yang Z.-L."/>
            <person name="Xu J."/>
            <person name="Martin F.M."/>
        </authorList>
    </citation>
    <scope>NUCLEOTIDE SEQUENCE</scope>
    <source>
        <strain evidence="2">BR01</strain>
    </source>
</reference>
<dbReference type="AlphaFoldDB" id="A0A8I2YUY2"/>
<feature type="region of interest" description="Disordered" evidence="1">
    <location>
        <begin position="1"/>
        <end position="43"/>
    </location>
</feature>
<evidence type="ECO:0000256" key="1">
    <source>
        <dbReference type="SAM" id="MobiDB-lite"/>
    </source>
</evidence>
<proteinExistence type="predicted"/>
<keyword evidence="3" id="KW-1185">Reference proteome</keyword>